<dbReference type="Gene3D" id="2.170.150.80">
    <property type="entry name" value="NAC domain"/>
    <property type="match status" value="1"/>
</dbReference>
<keyword evidence="7" id="KW-1185">Reference proteome</keyword>
<evidence type="ECO:0000256" key="2">
    <source>
        <dbReference type="ARBA" id="ARBA00023125"/>
    </source>
</evidence>
<comment type="caution">
    <text evidence="6">The sequence shown here is derived from an EMBL/GenBank/DDBJ whole genome shotgun (WGS) entry which is preliminary data.</text>
</comment>
<dbReference type="InterPro" id="IPR003441">
    <property type="entry name" value="NAC-dom"/>
</dbReference>
<evidence type="ECO:0000256" key="4">
    <source>
        <dbReference type="ARBA" id="ARBA00023242"/>
    </source>
</evidence>
<proteinExistence type="predicted"/>
<evidence type="ECO:0000259" key="5">
    <source>
        <dbReference type="PROSITE" id="PS51005"/>
    </source>
</evidence>
<dbReference type="InterPro" id="IPR036093">
    <property type="entry name" value="NAC_dom_sf"/>
</dbReference>
<evidence type="ECO:0000313" key="6">
    <source>
        <dbReference type="EMBL" id="OEL28291.1"/>
    </source>
</evidence>
<feature type="domain" description="NAC" evidence="5">
    <location>
        <begin position="11"/>
        <end position="102"/>
    </location>
</feature>
<evidence type="ECO:0000256" key="3">
    <source>
        <dbReference type="ARBA" id="ARBA00023163"/>
    </source>
</evidence>
<keyword evidence="1" id="KW-0805">Transcription regulation</keyword>
<dbReference type="OrthoDB" id="774757at2759"/>
<dbReference type="EMBL" id="LWDX02030370">
    <property type="protein sequence ID" value="OEL28291.1"/>
    <property type="molecule type" value="Genomic_DNA"/>
</dbReference>
<organism evidence="6 7">
    <name type="scientific">Dichanthelium oligosanthes</name>
    <dbReference type="NCBI Taxonomy" id="888268"/>
    <lineage>
        <taxon>Eukaryota</taxon>
        <taxon>Viridiplantae</taxon>
        <taxon>Streptophyta</taxon>
        <taxon>Embryophyta</taxon>
        <taxon>Tracheophyta</taxon>
        <taxon>Spermatophyta</taxon>
        <taxon>Magnoliopsida</taxon>
        <taxon>Liliopsida</taxon>
        <taxon>Poales</taxon>
        <taxon>Poaceae</taxon>
        <taxon>PACMAD clade</taxon>
        <taxon>Panicoideae</taxon>
        <taxon>Panicodae</taxon>
        <taxon>Paniceae</taxon>
        <taxon>Dichantheliinae</taxon>
        <taxon>Dichanthelium</taxon>
    </lineage>
</organism>
<dbReference type="GO" id="GO:0006355">
    <property type="term" value="P:regulation of DNA-templated transcription"/>
    <property type="evidence" value="ECO:0007669"/>
    <property type="project" value="InterPro"/>
</dbReference>
<keyword evidence="2" id="KW-0238">DNA-binding</keyword>
<dbReference type="AlphaFoldDB" id="A0A1E5VT41"/>
<reference evidence="6 7" key="1">
    <citation type="submission" date="2016-09" db="EMBL/GenBank/DDBJ databases">
        <title>The draft genome of Dichanthelium oligosanthes: A C3 panicoid grass species.</title>
        <authorList>
            <person name="Studer A.J."/>
            <person name="Schnable J.C."/>
            <person name="Brutnell T.P."/>
        </authorList>
    </citation>
    <scope>NUCLEOTIDE SEQUENCE [LARGE SCALE GENOMIC DNA]</scope>
    <source>
        <strain evidence="7">cv. Kellogg 1175</strain>
        <tissue evidence="6">Leaf</tissue>
    </source>
</reference>
<dbReference type="SUPFAM" id="SSF101941">
    <property type="entry name" value="NAC domain"/>
    <property type="match status" value="1"/>
</dbReference>
<keyword evidence="3" id="KW-0804">Transcription</keyword>
<dbReference type="GO" id="GO:0003677">
    <property type="term" value="F:DNA binding"/>
    <property type="evidence" value="ECO:0007669"/>
    <property type="project" value="UniProtKB-KW"/>
</dbReference>
<dbReference type="PROSITE" id="PS51005">
    <property type="entry name" value="NAC"/>
    <property type="match status" value="1"/>
</dbReference>
<sequence length="102" mass="11507">MSIRAAKILGHLPGVNFHPDDDELVEFFLLPSVRGEPAWFPGVVVIEDDSAANMIPWKLLKRHGLGDDDEAYFFLVHTNDAEEVARQDRSCVGSWTWVSQKV</sequence>
<evidence type="ECO:0000313" key="7">
    <source>
        <dbReference type="Proteomes" id="UP000095767"/>
    </source>
</evidence>
<evidence type="ECO:0000256" key="1">
    <source>
        <dbReference type="ARBA" id="ARBA00023015"/>
    </source>
</evidence>
<dbReference type="Proteomes" id="UP000095767">
    <property type="component" value="Unassembled WGS sequence"/>
</dbReference>
<name>A0A1E5VT41_9POAL</name>
<accession>A0A1E5VT41</accession>
<keyword evidence="4" id="KW-0539">Nucleus</keyword>
<protein>
    <recommendedName>
        <fullName evidence="5">NAC domain-containing protein</fullName>
    </recommendedName>
</protein>
<dbReference type="Pfam" id="PF02365">
    <property type="entry name" value="NAM"/>
    <property type="match status" value="1"/>
</dbReference>
<gene>
    <name evidence="6" type="ORF">BAE44_0010690</name>
</gene>